<evidence type="ECO:0000256" key="5">
    <source>
        <dbReference type="PIRSR" id="PIRSR000149-4"/>
    </source>
</evidence>
<comment type="similarity">
    <text evidence="1 6">Belongs to the glyceraldehyde-3-phosphate dehydrogenase family.</text>
</comment>
<dbReference type="InterPro" id="IPR036291">
    <property type="entry name" value="NAD(P)-bd_dom_sf"/>
</dbReference>
<dbReference type="PANTHER" id="PTHR43148">
    <property type="entry name" value="GLYCERALDEHYDE-3-PHOSPHATE DEHYDROGENASE 2"/>
    <property type="match status" value="1"/>
</dbReference>
<dbReference type="SUPFAM" id="SSF55347">
    <property type="entry name" value="Glyceraldehyde-3-phosphate dehydrogenase-like, C-terminal domain"/>
    <property type="match status" value="1"/>
</dbReference>
<dbReference type="PRINTS" id="PR00078">
    <property type="entry name" value="G3PDHDRGNASE"/>
</dbReference>
<dbReference type="PIRSF" id="PIRSF000149">
    <property type="entry name" value="GAP_DH"/>
    <property type="match status" value="1"/>
</dbReference>
<dbReference type="GO" id="GO:0006006">
    <property type="term" value="P:glucose metabolic process"/>
    <property type="evidence" value="ECO:0007669"/>
    <property type="project" value="InterPro"/>
</dbReference>
<keyword evidence="2" id="KW-0560">Oxidoreductase</keyword>
<keyword evidence="4" id="KW-0547">Nucleotide-binding</keyword>
<dbReference type="EMBL" id="JAGQLH010000116">
    <property type="protein sequence ID" value="MCA9386285.1"/>
    <property type="molecule type" value="Genomic_DNA"/>
</dbReference>
<keyword evidence="4" id="KW-0520">NAD</keyword>
<name>A0A955L8Z4_9BACT</name>
<dbReference type="Pfam" id="PF00044">
    <property type="entry name" value="Gp_dh_N"/>
    <property type="match status" value="1"/>
</dbReference>
<evidence type="ECO:0000313" key="8">
    <source>
        <dbReference type="EMBL" id="MCA9386285.1"/>
    </source>
</evidence>
<feature type="site" description="Activates thiol group during catalysis" evidence="5">
    <location>
        <position position="179"/>
    </location>
</feature>
<feature type="binding site" evidence="4">
    <location>
        <position position="122"/>
    </location>
    <ligand>
        <name>NAD(+)</name>
        <dbReference type="ChEBI" id="CHEBI:57540"/>
    </ligand>
</feature>
<comment type="caution">
    <text evidence="8">The sequence shown here is derived from an EMBL/GenBank/DDBJ whole genome shotgun (WGS) entry which is preliminary data.</text>
</comment>
<reference evidence="8" key="1">
    <citation type="submission" date="2020-04" db="EMBL/GenBank/DDBJ databases">
        <authorList>
            <person name="Zhang T."/>
        </authorList>
    </citation>
    <scope>NUCLEOTIDE SEQUENCE</scope>
    <source>
        <strain evidence="8">HKST-UBA11</strain>
    </source>
</reference>
<evidence type="ECO:0000256" key="6">
    <source>
        <dbReference type="RuleBase" id="RU000397"/>
    </source>
</evidence>
<proteinExistence type="inferred from homology"/>
<dbReference type="InterPro" id="IPR020829">
    <property type="entry name" value="GlycerAld_3-P_DH_cat"/>
</dbReference>
<evidence type="ECO:0000256" key="4">
    <source>
        <dbReference type="PIRSR" id="PIRSR000149-3"/>
    </source>
</evidence>
<feature type="active site" description="Nucleophile" evidence="3">
    <location>
        <position position="152"/>
    </location>
</feature>
<dbReference type="CDD" id="cd18126">
    <property type="entry name" value="GAPDH_I_C"/>
    <property type="match status" value="1"/>
</dbReference>
<dbReference type="Gene3D" id="3.40.50.720">
    <property type="entry name" value="NAD(P)-binding Rossmann-like Domain"/>
    <property type="match status" value="1"/>
</dbReference>
<dbReference type="Proteomes" id="UP000754563">
    <property type="component" value="Unassembled WGS sequence"/>
</dbReference>
<dbReference type="CDD" id="cd05214">
    <property type="entry name" value="GAPDH_I_N"/>
    <property type="match status" value="1"/>
</dbReference>
<dbReference type="InterPro" id="IPR006424">
    <property type="entry name" value="Glyceraldehyde-3-P_DH_1"/>
</dbReference>
<evidence type="ECO:0000256" key="1">
    <source>
        <dbReference type="ARBA" id="ARBA00007406"/>
    </source>
</evidence>
<evidence type="ECO:0000259" key="7">
    <source>
        <dbReference type="SMART" id="SM00846"/>
    </source>
</evidence>
<dbReference type="SMART" id="SM00846">
    <property type="entry name" value="Gp_dh_N"/>
    <property type="match status" value="1"/>
</dbReference>
<evidence type="ECO:0000256" key="2">
    <source>
        <dbReference type="ARBA" id="ARBA00023002"/>
    </source>
</evidence>
<dbReference type="NCBIfam" id="TIGR01534">
    <property type="entry name" value="GAPDH-I"/>
    <property type="match status" value="1"/>
</dbReference>
<dbReference type="Pfam" id="PF02800">
    <property type="entry name" value="Gp_dh_C"/>
    <property type="match status" value="1"/>
</dbReference>
<dbReference type="GO" id="GO:0016620">
    <property type="term" value="F:oxidoreductase activity, acting on the aldehyde or oxo group of donors, NAD or NADP as acceptor"/>
    <property type="evidence" value="ECO:0007669"/>
    <property type="project" value="InterPro"/>
</dbReference>
<dbReference type="AlphaFoldDB" id="A0A955L8Z4"/>
<accession>A0A955L8Z4</accession>
<dbReference type="GO" id="GO:0051287">
    <property type="term" value="F:NAD binding"/>
    <property type="evidence" value="ECO:0007669"/>
    <property type="project" value="InterPro"/>
</dbReference>
<dbReference type="InterPro" id="IPR020828">
    <property type="entry name" value="GlycerAld_3-P_DH_NAD(P)-bd"/>
</dbReference>
<feature type="binding site" evidence="4">
    <location>
        <position position="315"/>
    </location>
    <ligand>
        <name>NAD(+)</name>
        <dbReference type="ChEBI" id="CHEBI:57540"/>
    </ligand>
</feature>
<dbReference type="SUPFAM" id="SSF51735">
    <property type="entry name" value="NAD(P)-binding Rossmann-fold domains"/>
    <property type="match status" value="1"/>
</dbReference>
<dbReference type="Gene3D" id="3.30.360.10">
    <property type="entry name" value="Dihydrodipicolinate Reductase, domain 2"/>
    <property type="match status" value="1"/>
</dbReference>
<dbReference type="FunFam" id="3.30.360.10:FF:000002">
    <property type="entry name" value="Glyceraldehyde-3-phosphate dehydrogenase"/>
    <property type="match status" value="1"/>
</dbReference>
<dbReference type="FunFam" id="3.40.50.720:FF:000001">
    <property type="entry name" value="Glyceraldehyde-3-phosphate dehydrogenase"/>
    <property type="match status" value="1"/>
</dbReference>
<feature type="binding site" evidence="4">
    <location>
        <begin position="13"/>
        <end position="14"/>
    </location>
    <ligand>
        <name>NAD(+)</name>
        <dbReference type="ChEBI" id="CHEBI:57540"/>
    </ligand>
</feature>
<sequence length="332" mass="36147">MSRLRVGINGFGRIGRAFTRIAALRDECDVVMINTRKTDPEMLRYLLQYDSVYRTFEKEITFDDAHIYIDGKQIIASKEADPSRIDWNAHGVDVVVDATGAFKTKEELSQHLGGSVKKVVLTAPEKDDQIPTVVLGASESIPDGEVISNASCTTNCGAPLFKTLHDAFGIESGFLTTAHAYTSTQPLLDDAGKDFTRSRAAGLSLVPTSSGASEAVAKVIPELHGKIDAMALRVPLPAGSFVDISANISQDTTADEVNDLFKSKAENELKGILKYETDSIVSTDIIGLPYSTIFDANYTKVIAGRLVKIFAWYDNEWGYSTRLVDLVTKLGV</sequence>
<organism evidence="8 9">
    <name type="scientific">Candidatus Dojkabacteria bacterium</name>
    <dbReference type="NCBI Taxonomy" id="2099670"/>
    <lineage>
        <taxon>Bacteria</taxon>
        <taxon>Candidatus Dojkabacteria</taxon>
    </lineage>
</organism>
<evidence type="ECO:0000256" key="3">
    <source>
        <dbReference type="PIRSR" id="PIRSR000149-1"/>
    </source>
</evidence>
<dbReference type="GO" id="GO:0050661">
    <property type="term" value="F:NADP binding"/>
    <property type="evidence" value="ECO:0007669"/>
    <property type="project" value="InterPro"/>
</dbReference>
<dbReference type="InterPro" id="IPR020831">
    <property type="entry name" value="GlycerAld/Erythrose_P_DH"/>
</dbReference>
<gene>
    <name evidence="8" type="primary">gap</name>
    <name evidence="8" type="ORF">KC717_06595</name>
</gene>
<evidence type="ECO:0000313" key="9">
    <source>
        <dbReference type="Proteomes" id="UP000754563"/>
    </source>
</evidence>
<protein>
    <submittedName>
        <fullName evidence="8">Type I glyceraldehyde-3-phosphate dehydrogenase</fullName>
    </submittedName>
</protein>
<reference evidence="8" key="2">
    <citation type="journal article" date="2021" name="Microbiome">
        <title>Successional dynamics and alternative stable states in a saline activated sludge microbial community over 9 years.</title>
        <authorList>
            <person name="Wang Y."/>
            <person name="Ye J."/>
            <person name="Ju F."/>
            <person name="Liu L."/>
            <person name="Boyd J.A."/>
            <person name="Deng Y."/>
            <person name="Parks D.H."/>
            <person name="Jiang X."/>
            <person name="Yin X."/>
            <person name="Woodcroft B.J."/>
            <person name="Tyson G.W."/>
            <person name="Hugenholtz P."/>
            <person name="Polz M.F."/>
            <person name="Zhang T."/>
        </authorList>
    </citation>
    <scope>NUCLEOTIDE SEQUENCE</scope>
    <source>
        <strain evidence="8">HKST-UBA11</strain>
    </source>
</reference>
<feature type="domain" description="Glyceraldehyde 3-phosphate dehydrogenase NAD(P) binding" evidence="7">
    <location>
        <begin position="4"/>
        <end position="152"/>
    </location>
</feature>